<keyword evidence="2" id="KW-0479">Metal-binding</keyword>
<gene>
    <name evidence="4" type="ORF">J2S17_003305</name>
</gene>
<keyword evidence="5" id="KW-1185">Reference proteome</keyword>
<proteinExistence type="inferred from homology"/>
<dbReference type="PANTHER" id="PTHR37302">
    <property type="entry name" value="SLR1116 PROTEIN"/>
    <property type="match status" value="1"/>
</dbReference>
<dbReference type="PANTHER" id="PTHR37302:SF3">
    <property type="entry name" value="DAMAGE-INDUCIBLE PROTEIN DINB"/>
    <property type="match status" value="1"/>
</dbReference>
<dbReference type="EMBL" id="JAUSUB010000014">
    <property type="protein sequence ID" value="MDQ0271417.1"/>
    <property type="molecule type" value="Genomic_DNA"/>
</dbReference>
<dbReference type="InterPro" id="IPR024775">
    <property type="entry name" value="DinB-like"/>
</dbReference>
<dbReference type="Pfam" id="PF12867">
    <property type="entry name" value="DinB_2"/>
    <property type="match status" value="1"/>
</dbReference>
<evidence type="ECO:0000313" key="5">
    <source>
        <dbReference type="Proteomes" id="UP001238088"/>
    </source>
</evidence>
<dbReference type="RefSeq" id="WP_307476533.1">
    <property type="nucleotide sequence ID" value="NZ_JAUSUB010000014.1"/>
</dbReference>
<evidence type="ECO:0000256" key="1">
    <source>
        <dbReference type="ARBA" id="ARBA00008635"/>
    </source>
</evidence>
<reference evidence="4 5" key="1">
    <citation type="submission" date="2023-07" db="EMBL/GenBank/DDBJ databases">
        <title>Genomic Encyclopedia of Type Strains, Phase IV (KMG-IV): sequencing the most valuable type-strain genomes for metagenomic binning, comparative biology and taxonomic classification.</title>
        <authorList>
            <person name="Goeker M."/>
        </authorList>
    </citation>
    <scope>NUCLEOTIDE SEQUENCE [LARGE SCALE GENOMIC DNA]</scope>
    <source>
        <strain evidence="4 5">DSM 23494</strain>
    </source>
</reference>
<dbReference type="InterPro" id="IPR007837">
    <property type="entry name" value="DinB"/>
</dbReference>
<name>A0ABU0AKW2_9BACI</name>
<evidence type="ECO:0000259" key="3">
    <source>
        <dbReference type="Pfam" id="PF12867"/>
    </source>
</evidence>
<protein>
    <submittedName>
        <fullName evidence="4">Damage-inducible protein DinB</fullName>
    </submittedName>
</protein>
<comment type="similarity">
    <text evidence="1">Belongs to the DinB family.</text>
</comment>
<dbReference type="SUPFAM" id="SSF109854">
    <property type="entry name" value="DinB/YfiT-like putative metalloenzymes"/>
    <property type="match status" value="1"/>
</dbReference>
<organism evidence="4 5">
    <name type="scientific">Cytobacillus purgationiresistens</name>
    <dbReference type="NCBI Taxonomy" id="863449"/>
    <lineage>
        <taxon>Bacteria</taxon>
        <taxon>Bacillati</taxon>
        <taxon>Bacillota</taxon>
        <taxon>Bacilli</taxon>
        <taxon>Bacillales</taxon>
        <taxon>Bacillaceae</taxon>
        <taxon>Cytobacillus</taxon>
    </lineage>
</organism>
<comment type="caution">
    <text evidence="4">The sequence shown here is derived from an EMBL/GenBank/DDBJ whole genome shotgun (WGS) entry which is preliminary data.</text>
</comment>
<accession>A0ABU0AKW2</accession>
<dbReference type="InterPro" id="IPR034660">
    <property type="entry name" value="DinB/YfiT-like"/>
</dbReference>
<dbReference type="Proteomes" id="UP001238088">
    <property type="component" value="Unassembled WGS sequence"/>
</dbReference>
<evidence type="ECO:0000313" key="4">
    <source>
        <dbReference type="EMBL" id="MDQ0271417.1"/>
    </source>
</evidence>
<evidence type="ECO:0000256" key="2">
    <source>
        <dbReference type="ARBA" id="ARBA00022723"/>
    </source>
</evidence>
<feature type="domain" description="DinB-like" evidence="3">
    <location>
        <begin position="25"/>
        <end position="162"/>
    </location>
</feature>
<dbReference type="Gene3D" id="1.20.120.450">
    <property type="entry name" value="dinb family like domain"/>
    <property type="match status" value="1"/>
</dbReference>
<sequence>MQRRSLMIASLPGYTEEIGGWLWCLEDVRGSLLTALSGIDQGMLDAKVDERQTIGSLLYHIAMVEADWLYEEVLVKEWDVEIKSLFPLNISAEDRTLSHIEGQSLEEHIHRLNRVREVLLSSFQSMDLTDWRKPRVLEEYDVTPEWVIYHLIEHESHHRGQIFHLLKRLQIAEQ</sequence>